<dbReference type="Proteomes" id="UP000218418">
    <property type="component" value="Chromosome"/>
</dbReference>
<reference evidence="1 2" key="1">
    <citation type="submission" date="2017-06" db="EMBL/GenBank/DDBJ databases">
        <title>Genome sequencing of cyanobaciteial culture collection at National Institute for Environmental Studies (NIES).</title>
        <authorList>
            <person name="Hirose Y."/>
            <person name="Shimura Y."/>
            <person name="Fujisawa T."/>
            <person name="Nakamura Y."/>
            <person name="Kawachi M."/>
        </authorList>
    </citation>
    <scope>NUCLEOTIDE SEQUENCE [LARGE SCALE GENOMIC DNA]</scope>
    <source>
        <strain evidence="1 2">NIES-267</strain>
    </source>
</reference>
<organism evidence="1 2">
    <name type="scientific">Calothrix parasitica NIES-267</name>
    <dbReference type="NCBI Taxonomy" id="1973488"/>
    <lineage>
        <taxon>Bacteria</taxon>
        <taxon>Bacillati</taxon>
        <taxon>Cyanobacteriota</taxon>
        <taxon>Cyanophyceae</taxon>
        <taxon>Nostocales</taxon>
        <taxon>Calotrichaceae</taxon>
        <taxon>Calothrix</taxon>
    </lineage>
</organism>
<name>A0A1Z4LK38_9CYAN</name>
<evidence type="ECO:0000313" key="2">
    <source>
        <dbReference type="Proteomes" id="UP000218418"/>
    </source>
</evidence>
<dbReference type="AlphaFoldDB" id="A0A1Z4LK38"/>
<evidence type="ECO:0000313" key="1">
    <source>
        <dbReference type="EMBL" id="BAY81610.1"/>
    </source>
</evidence>
<sequence>MYTVALQKGGLNLKSPFSRGAIALQREVGGEMFYALPAKLSRTCGERGVPPVVANGVDLGDFRKFVYALPFQGRDWGLGSY</sequence>
<gene>
    <name evidence="1" type="ORF">NIES267_10870</name>
</gene>
<dbReference type="EMBL" id="AP018227">
    <property type="protein sequence ID" value="BAY81610.1"/>
    <property type="molecule type" value="Genomic_DNA"/>
</dbReference>
<accession>A0A1Z4LK38</accession>
<protein>
    <submittedName>
        <fullName evidence="1">Uncharacterized protein</fullName>
    </submittedName>
</protein>
<proteinExistence type="predicted"/>
<keyword evidence="2" id="KW-1185">Reference proteome</keyword>